<reference evidence="1" key="1">
    <citation type="submission" date="2013-08" db="EMBL/GenBank/DDBJ databases">
        <authorList>
            <person name="Mendez C."/>
            <person name="Richter M."/>
            <person name="Ferrer M."/>
            <person name="Sanchez J."/>
        </authorList>
    </citation>
    <scope>NUCLEOTIDE SEQUENCE</scope>
</reference>
<accession>T1C9A6</accession>
<evidence type="ECO:0000313" key="1">
    <source>
        <dbReference type="EMBL" id="EQD62029.1"/>
    </source>
</evidence>
<proteinExistence type="predicted"/>
<dbReference type="EMBL" id="AUZX01006782">
    <property type="protein sequence ID" value="EQD62029.1"/>
    <property type="molecule type" value="Genomic_DNA"/>
</dbReference>
<dbReference type="AlphaFoldDB" id="T1C9A6"/>
<name>T1C9A6_9ZZZZ</name>
<organism evidence="1">
    <name type="scientific">mine drainage metagenome</name>
    <dbReference type="NCBI Taxonomy" id="410659"/>
    <lineage>
        <taxon>unclassified sequences</taxon>
        <taxon>metagenomes</taxon>
        <taxon>ecological metagenomes</taxon>
    </lineage>
</organism>
<protein>
    <submittedName>
        <fullName evidence="1">Uncharacterized protein</fullName>
    </submittedName>
</protein>
<comment type="caution">
    <text evidence="1">The sequence shown here is derived from an EMBL/GenBank/DDBJ whole genome shotgun (WGS) entry which is preliminary data.</text>
</comment>
<sequence>MQCAAAPVPPGSKLELIASRIEMDGLPMAIVQASSTLPAAAFSQFYARIWVTPQGKPRYVRYPLGPWQVIAHAGGGCFYTVQVKAQGAGTAALIGVSMPNRVSGHATMIDVTAPADSHAIMHMVSEDSGKLGNTWLLYTANSPDTGGAVLHARTAG</sequence>
<gene>
    <name evidence="1" type="ORF">B1A_09506</name>
</gene>
<reference evidence="1" key="2">
    <citation type="journal article" date="2014" name="ISME J.">
        <title>Microbial stratification in low pH oxic and suboxic macroscopic growths along an acid mine drainage.</title>
        <authorList>
            <person name="Mendez-Garcia C."/>
            <person name="Mesa V."/>
            <person name="Sprenger R.R."/>
            <person name="Richter M."/>
            <person name="Diez M.S."/>
            <person name="Solano J."/>
            <person name="Bargiela R."/>
            <person name="Golyshina O.V."/>
            <person name="Manteca A."/>
            <person name="Ramos J.L."/>
            <person name="Gallego J.R."/>
            <person name="Llorente I."/>
            <person name="Martins Dos Santos V.A."/>
            <person name="Jensen O.N."/>
            <person name="Pelaez A.I."/>
            <person name="Sanchez J."/>
            <person name="Ferrer M."/>
        </authorList>
    </citation>
    <scope>NUCLEOTIDE SEQUENCE</scope>
</reference>
<feature type="non-terminal residue" evidence="1">
    <location>
        <position position="156"/>
    </location>
</feature>